<reference evidence="1 2" key="1">
    <citation type="submission" date="2023-01" db="EMBL/GenBank/DDBJ databases">
        <title>Description of Helicobacter ibis sp. nov. isolated from faecal droppings of black-faced ibis (Theristicus melanopis).</title>
        <authorList>
            <person name="Lopez-Cantillo M."/>
            <person name="Vidal-Veuthey B."/>
            <person name="Mella A."/>
            <person name="De La Haba R."/>
            <person name="Collado L."/>
        </authorList>
    </citation>
    <scope>NUCLEOTIDE SEQUENCE [LARGE SCALE GENOMIC DNA]</scope>
    <source>
        <strain evidence="1 2">A82</strain>
    </source>
</reference>
<gene>
    <name evidence="1" type="ORF">PF021_07060</name>
</gene>
<organism evidence="1 2">
    <name type="scientific">Helicobacter ibis</name>
    <dbReference type="NCBI Taxonomy" id="2962633"/>
    <lineage>
        <taxon>Bacteria</taxon>
        <taxon>Pseudomonadati</taxon>
        <taxon>Campylobacterota</taxon>
        <taxon>Epsilonproteobacteria</taxon>
        <taxon>Campylobacterales</taxon>
        <taxon>Helicobacteraceae</taxon>
        <taxon>Helicobacter</taxon>
    </lineage>
</organism>
<accession>A0ABT4VFG3</accession>
<dbReference type="PANTHER" id="PTHR42146">
    <property type="entry name" value="3',5'-CYCLIC-NUCLEOTIDE PHOSPHODIESTERASE"/>
    <property type="match status" value="1"/>
</dbReference>
<protein>
    <submittedName>
        <fullName evidence="1">3',5'-cyclic-nucleotide phosphodiesterase</fullName>
    </submittedName>
</protein>
<evidence type="ECO:0000313" key="1">
    <source>
        <dbReference type="EMBL" id="MDA3969427.1"/>
    </source>
</evidence>
<evidence type="ECO:0000313" key="2">
    <source>
        <dbReference type="Proteomes" id="UP001210261"/>
    </source>
</evidence>
<dbReference type="InterPro" id="IPR038763">
    <property type="entry name" value="DHH_sf"/>
</dbReference>
<keyword evidence="2" id="KW-1185">Reference proteome</keyword>
<dbReference type="EMBL" id="JAQHXR010000004">
    <property type="protein sequence ID" value="MDA3969427.1"/>
    <property type="molecule type" value="Genomic_DNA"/>
</dbReference>
<sequence length="353" mass="40272">MHIHHLSHIDLDGYGCQLVSSEIYKNIATKMFFYNANYGKEVMARIEHIIKNIKQNKENKAHIIISDLNLTLSECQSLKDEIFELNLNGYSVSFELLDHHKSGAECAAKYEWYVLDTTRCATKIVYDTLSARYEVLDLTKSWLSPMVDMINSVDLWCENSYAFEFGKVAMRIIAECREFSRFMFDDDDRGYKLHLLKESSKILGLNNNYIELDNSILGIKKRYLGGELNSDSIDNLISNFQNKLLSKRAESSLVYCDGYRGFLSYGLGSISVVANLFLKTNCDFDFFIDVNTRGNVSLRANNKCDVSAIASKYFGGGGHFNASGGKIEGFKESFLYDDIKVMIEEIFKGDKYE</sequence>
<dbReference type="Proteomes" id="UP001210261">
    <property type="component" value="Unassembled WGS sequence"/>
</dbReference>
<dbReference type="PANTHER" id="PTHR42146:SF1">
    <property type="entry name" value="OLIGORIBONUCLEASE NRNB"/>
    <property type="match status" value="1"/>
</dbReference>
<dbReference type="RefSeq" id="WP_271021785.1">
    <property type="nucleotide sequence ID" value="NZ_JAQHXR010000004.1"/>
</dbReference>
<name>A0ABT4VFG3_9HELI</name>
<proteinExistence type="predicted"/>
<dbReference type="SUPFAM" id="SSF64182">
    <property type="entry name" value="DHH phosphoesterases"/>
    <property type="match status" value="1"/>
</dbReference>
<dbReference type="InterPro" id="IPR052968">
    <property type="entry name" value="Nucleotide_metab_enz"/>
</dbReference>
<dbReference type="Gene3D" id="3.10.310.30">
    <property type="match status" value="1"/>
</dbReference>
<comment type="caution">
    <text evidence="1">The sequence shown here is derived from an EMBL/GenBank/DDBJ whole genome shotgun (WGS) entry which is preliminary data.</text>
</comment>